<feature type="compositionally biased region" description="Polar residues" evidence="1">
    <location>
        <begin position="772"/>
        <end position="787"/>
    </location>
</feature>
<feature type="region of interest" description="Disordered" evidence="1">
    <location>
        <begin position="767"/>
        <end position="885"/>
    </location>
</feature>
<feature type="compositionally biased region" description="Basic residues" evidence="1">
    <location>
        <begin position="94"/>
        <end position="105"/>
    </location>
</feature>
<name>A0A401P117_SCYTO</name>
<feature type="compositionally biased region" description="Basic and acidic residues" evidence="1">
    <location>
        <begin position="311"/>
        <end position="320"/>
    </location>
</feature>
<evidence type="ECO:0000313" key="3">
    <source>
        <dbReference type="Proteomes" id="UP000288216"/>
    </source>
</evidence>
<feature type="compositionally biased region" description="Basic and acidic residues" evidence="1">
    <location>
        <begin position="123"/>
        <end position="138"/>
    </location>
</feature>
<feature type="compositionally biased region" description="Polar residues" evidence="1">
    <location>
        <begin position="229"/>
        <end position="250"/>
    </location>
</feature>
<feature type="compositionally biased region" description="Low complexity" evidence="1">
    <location>
        <begin position="555"/>
        <end position="568"/>
    </location>
</feature>
<evidence type="ECO:0000256" key="1">
    <source>
        <dbReference type="SAM" id="MobiDB-lite"/>
    </source>
</evidence>
<dbReference type="EMBL" id="BFAA01000125">
    <property type="protein sequence ID" value="GCB66826.1"/>
    <property type="molecule type" value="Genomic_DNA"/>
</dbReference>
<proteinExistence type="predicted"/>
<feature type="region of interest" description="Disordered" evidence="1">
    <location>
        <begin position="455"/>
        <end position="481"/>
    </location>
</feature>
<gene>
    <name evidence="2" type="ORF">scyTo_0000645</name>
</gene>
<accession>A0A401P117</accession>
<feature type="region of interest" description="Disordered" evidence="1">
    <location>
        <begin position="389"/>
        <end position="419"/>
    </location>
</feature>
<protein>
    <submittedName>
        <fullName evidence="2">Uncharacterized protein</fullName>
    </submittedName>
</protein>
<feature type="region of interest" description="Disordered" evidence="1">
    <location>
        <begin position="225"/>
        <end position="353"/>
    </location>
</feature>
<feature type="region of interest" description="Disordered" evidence="1">
    <location>
        <begin position="1"/>
        <end position="213"/>
    </location>
</feature>
<dbReference type="AlphaFoldDB" id="A0A401P117"/>
<dbReference type="Proteomes" id="UP000288216">
    <property type="component" value="Unassembled WGS sequence"/>
</dbReference>
<evidence type="ECO:0000313" key="2">
    <source>
        <dbReference type="EMBL" id="GCB66826.1"/>
    </source>
</evidence>
<dbReference type="OrthoDB" id="9944187at2759"/>
<feature type="compositionally biased region" description="Basic and acidic residues" evidence="1">
    <location>
        <begin position="23"/>
        <end position="34"/>
    </location>
</feature>
<feature type="compositionally biased region" description="Polar residues" evidence="1">
    <location>
        <begin position="514"/>
        <end position="525"/>
    </location>
</feature>
<reference evidence="2 3" key="1">
    <citation type="journal article" date="2018" name="Nat. Ecol. Evol.">
        <title>Shark genomes provide insights into elasmobranch evolution and the origin of vertebrates.</title>
        <authorList>
            <person name="Hara Y"/>
            <person name="Yamaguchi K"/>
            <person name="Onimaru K"/>
            <person name="Kadota M"/>
            <person name="Koyanagi M"/>
            <person name="Keeley SD"/>
            <person name="Tatsumi K"/>
            <person name="Tanaka K"/>
            <person name="Motone F"/>
            <person name="Kageyama Y"/>
            <person name="Nozu R"/>
            <person name="Adachi N"/>
            <person name="Nishimura O"/>
            <person name="Nakagawa R"/>
            <person name="Tanegashima C"/>
            <person name="Kiyatake I"/>
            <person name="Matsumoto R"/>
            <person name="Murakumo K"/>
            <person name="Nishida K"/>
            <person name="Terakita A"/>
            <person name="Kuratani S"/>
            <person name="Sato K"/>
            <person name="Hyodo S Kuraku.S."/>
        </authorList>
    </citation>
    <scope>NUCLEOTIDE SEQUENCE [LARGE SCALE GENOMIC DNA]</scope>
</reference>
<keyword evidence="3" id="KW-1185">Reference proteome</keyword>
<feature type="compositionally biased region" description="Pro residues" evidence="1">
    <location>
        <begin position="805"/>
        <end position="814"/>
    </location>
</feature>
<feature type="compositionally biased region" description="Basic and acidic residues" evidence="1">
    <location>
        <begin position="281"/>
        <end position="295"/>
    </location>
</feature>
<organism evidence="2 3">
    <name type="scientific">Scyliorhinus torazame</name>
    <name type="common">Cloudy catshark</name>
    <name type="synonym">Catulus torazame</name>
    <dbReference type="NCBI Taxonomy" id="75743"/>
    <lineage>
        <taxon>Eukaryota</taxon>
        <taxon>Metazoa</taxon>
        <taxon>Chordata</taxon>
        <taxon>Craniata</taxon>
        <taxon>Vertebrata</taxon>
        <taxon>Chondrichthyes</taxon>
        <taxon>Elasmobranchii</taxon>
        <taxon>Galeomorphii</taxon>
        <taxon>Galeoidea</taxon>
        <taxon>Carcharhiniformes</taxon>
        <taxon>Scyliorhinidae</taxon>
        <taxon>Scyliorhinus</taxon>
    </lineage>
</organism>
<feature type="region of interest" description="Disordered" evidence="1">
    <location>
        <begin position="500"/>
        <end position="582"/>
    </location>
</feature>
<comment type="caution">
    <text evidence="2">The sequence shown here is derived from an EMBL/GenBank/DDBJ whole genome shotgun (WGS) entry which is preliminary data.</text>
</comment>
<sequence>MGNTHSEAPVQRERDPSAQNAEVLRKDREDEKASRKSNPSGREEQQRVSFSSACSLASVAEPQRARDTNPQTGAQGNLEPANPATLDTRVKPSQGKKRKIAKARKWTSVQASSQDALAVVDKLTSDRLHSSVRVEQDSSPKATEGLASAVPALDFCHHEKELSPKSQAGPNAGNKDLPSQGAASRCAEPDADVGTTPQRGGQGEPLDGTLHSLLPSNQSAMAARRLQLACSSQGCQGKSGPTQGQSNQAPVNGKELPNKLIKLSIIRSPPCPQVTSPGASDRARPPAFQHDDEGRPQPAKVLGPLPTMKPARTDGKHSGWGEEEGASPPEATELAAGESPERQAAPTCQVNRGGALPEAALASAKSGNQAPAAPSGRLKAQSFLNKWGAHVEKDPSSAEKSQPLVDLPPFPPGAKAMAPHQEKYGAPAGISYAEALKQVPLLRISQDARCPANEAKEEVEAFDPNGTKELGDVAPTQDGGSAALKKKLPFYEQLIASLKSQTQKQKGLKPLRQILTQEELSQSKPGKNGGTPEAPAVLQVSPEPLLLPGSQTQTPAGSPQPLQLPSPASFQFEAPDHSARTKADPKFVQWFQQQQQQPIFQFQSKLGPRPGPQEQAGAAASLSLGPVCQTASDPQLPVPGCGTVPQLHTSVQLPSQSWLNQQIEAQCRLQLHPQAQPWPVSMVSPPSLYAPPQHNSQPILGSLPSDQLPIWPRLQGQTQAQVKFSTMTHLPCQQLPKPAIQTPLHLQISCSLQQQLAVVPAPPLPVPVKLESPQQPKQIQLQNRNQSPAQGPAAPKAEPKGGPKPAAPAPPPPKVAAKPPKQEQLPPRASHQTSAKPKAQAKGRKGQPSLPSQPLPLQRQEPIKVQAEAEPAAEGLSPLQRPTGRWSAFQIDKTCTRKCHCRHREDKGTSHLPRNIANW</sequence>
<feature type="compositionally biased region" description="Low complexity" evidence="1">
    <location>
        <begin position="847"/>
        <end position="858"/>
    </location>
</feature>